<proteinExistence type="predicted"/>
<name>A0ABV8ICG0_9ACTN</name>
<protein>
    <submittedName>
        <fullName evidence="1">Uncharacterized protein</fullName>
    </submittedName>
</protein>
<dbReference type="RefSeq" id="WP_377289214.1">
    <property type="nucleotide sequence ID" value="NZ_JBHSBM010000018.1"/>
</dbReference>
<comment type="caution">
    <text evidence="1">The sequence shown here is derived from an EMBL/GenBank/DDBJ whole genome shotgun (WGS) entry which is preliminary data.</text>
</comment>
<reference evidence="2" key="1">
    <citation type="journal article" date="2019" name="Int. J. Syst. Evol. Microbiol.">
        <title>The Global Catalogue of Microorganisms (GCM) 10K type strain sequencing project: providing services to taxonomists for standard genome sequencing and annotation.</title>
        <authorList>
            <consortium name="The Broad Institute Genomics Platform"/>
            <consortium name="The Broad Institute Genome Sequencing Center for Infectious Disease"/>
            <person name="Wu L."/>
            <person name="Ma J."/>
        </authorList>
    </citation>
    <scope>NUCLEOTIDE SEQUENCE [LARGE SCALE GENOMIC DNA]</scope>
    <source>
        <strain evidence="2">TBRC 4489</strain>
    </source>
</reference>
<evidence type="ECO:0000313" key="1">
    <source>
        <dbReference type="EMBL" id="MFC4060193.1"/>
    </source>
</evidence>
<dbReference type="Proteomes" id="UP001595850">
    <property type="component" value="Unassembled WGS sequence"/>
</dbReference>
<accession>A0ABV8ICG0</accession>
<evidence type="ECO:0000313" key="2">
    <source>
        <dbReference type="Proteomes" id="UP001595850"/>
    </source>
</evidence>
<organism evidence="1 2">
    <name type="scientific">Planomonospora corallina</name>
    <dbReference type="NCBI Taxonomy" id="1806052"/>
    <lineage>
        <taxon>Bacteria</taxon>
        <taxon>Bacillati</taxon>
        <taxon>Actinomycetota</taxon>
        <taxon>Actinomycetes</taxon>
        <taxon>Streptosporangiales</taxon>
        <taxon>Streptosporangiaceae</taxon>
        <taxon>Planomonospora</taxon>
    </lineage>
</organism>
<dbReference type="EMBL" id="JBHSBM010000018">
    <property type="protein sequence ID" value="MFC4060193.1"/>
    <property type="molecule type" value="Genomic_DNA"/>
</dbReference>
<keyword evidence="2" id="KW-1185">Reference proteome</keyword>
<gene>
    <name evidence="1" type="ORF">ACFOWE_17955</name>
</gene>
<sequence length="78" mass="8574">MSDLLLIRPEYTELRNQADRLIDAKVPGALIDEYVTDCIALPGADTTDPAWQLRITQLANDLLSADPAEWAAYAGLTE</sequence>